<feature type="transmembrane region" description="Helical" evidence="1">
    <location>
        <begin position="6"/>
        <end position="33"/>
    </location>
</feature>
<dbReference type="AlphaFoldDB" id="A0A128EC03"/>
<dbReference type="PANTHER" id="PTHR30238">
    <property type="entry name" value="MEMBRANE BOUND PREDICTED REDOX MODULATOR"/>
    <property type="match status" value="1"/>
</dbReference>
<gene>
    <name evidence="2" type="ORF">ERS672216_00405</name>
</gene>
<reference evidence="2 3" key="1">
    <citation type="submission" date="2016-02" db="EMBL/GenBank/DDBJ databases">
        <authorList>
            <consortium name="Pathogen Informatics"/>
        </authorList>
    </citation>
    <scope>NUCLEOTIDE SEQUENCE [LARGE SCALE GENOMIC DNA]</scope>
    <source>
        <strain evidence="2 3">RC20</strain>
    </source>
</reference>
<keyword evidence="1" id="KW-0472">Membrane</keyword>
<feature type="transmembrane region" description="Helical" evidence="1">
    <location>
        <begin position="240"/>
        <end position="262"/>
    </location>
</feature>
<dbReference type="Proteomes" id="UP000069632">
    <property type="component" value="Unassembled WGS sequence"/>
</dbReference>
<feature type="transmembrane region" description="Helical" evidence="1">
    <location>
        <begin position="299"/>
        <end position="318"/>
    </location>
</feature>
<dbReference type="OrthoDB" id="8533002at2"/>
<evidence type="ECO:0000313" key="2">
    <source>
        <dbReference type="EMBL" id="CZE46495.1"/>
    </source>
</evidence>
<keyword evidence="1" id="KW-0812">Transmembrane</keyword>
<evidence type="ECO:0000256" key="1">
    <source>
        <dbReference type="SAM" id="Phobius"/>
    </source>
</evidence>
<dbReference type="RefSeq" id="WP_075539977.1">
    <property type="nucleotide sequence ID" value="NZ_CP053844.1"/>
</dbReference>
<feature type="transmembrane region" description="Helical" evidence="1">
    <location>
        <begin position="181"/>
        <end position="203"/>
    </location>
</feature>
<proteinExistence type="predicted"/>
<accession>A0A128EC03</accession>
<feature type="transmembrane region" description="Helical" evidence="1">
    <location>
        <begin position="63"/>
        <end position="87"/>
    </location>
</feature>
<evidence type="ECO:0000313" key="3">
    <source>
        <dbReference type="Proteomes" id="UP000069632"/>
    </source>
</evidence>
<feature type="transmembrane region" description="Helical" evidence="1">
    <location>
        <begin position="271"/>
        <end position="293"/>
    </location>
</feature>
<sequence length="336" mass="37811">MKYFYSSFIITAIGLVLAFFIGGVGAIYICFLLSILEVSLSFDNAVVNAKVLNGMDEVWRKRFIIYGIPIAVFGMRFLFPLLIVSVASGHGMFETLNFAISQPEKYHEALNAHKHEIYIFGGAFLMMVFFDFFFEKDRSISWIKLLEDNALVRFLKGVPNINVILAVLLGIYITALTQSSLYATAYFSAILIHMIISSLNEMFSIDGVTNGVMGFLYLEVLDASFSFDGVIGAFALSDNIFIIMIGLGIGAMFVRSITIYLVEKKTLMQFLYLEHGAHYAIFALALIMFLKVFHEVSEVVTGTIGFGFILLAFICSLWENKRRDKKLQEVQAKNFD</sequence>
<keyword evidence="1" id="KW-1133">Transmembrane helix</keyword>
<name>A0A128EC03_9BACT</name>
<feature type="transmembrane region" description="Helical" evidence="1">
    <location>
        <begin position="215"/>
        <end position="234"/>
    </location>
</feature>
<organism evidence="2 3">
    <name type="scientific">Campylobacter geochelonis</name>
    <dbReference type="NCBI Taxonomy" id="1780362"/>
    <lineage>
        <taxon>Bacteria</taxon>
        <taxon>Pseudomonadati</taxon>
        <taxon>Campylobacterota</taxon>
        <taxon>Epsilonproteobacteria</taxon>
        <taxon>Campylobacterales</taxon>
        <taxon>Campylobacteraceae</taxon>
        <taxon>Campylobacter</taxon>
    </lineage>
</organism>
<dbReference type="Pfam" id="PF04332">
    <property type="entry name" value="DUF475"/>
    <property type="match status" value="1"/>
</dbReference>
<keyword evidence="3" id="KW-1185">Reference proteome</keyword>
<feature type="transmembrane region" description="Helical" evidence="1">
    <location>
        <begin position="117"/>
        <end position="134"/>
    </location>
</feature>
<protein>
    <submittedName>
        <fullName evidence="2">Integral membrane protein, YkoY family</fullName>
    </submittedName>
</protein>
<dbReference type="EMBL" id="FIZP01000001">
    <property type="protein sequence ID" value="CZE46495.1"/>
    <property type="molecule type" value="Genomic_DNA"/>
</dbReference>
<dbReference type="NCBIfam" id="NF010619">
    <property type="entry name" value="PRK14013.2-5"/>
    <property type="match status" value="1"/>
</dbReference>
<dbReference type="InterPro" id="IPR007427">
    <property type="entry name" value="DUF475"/>
</dbReference>
<dbReference type="PANTHER" id="PTHR30238:SF4">
    <property type="entry name" value="SLL1022 PROTEIN"/>
    <property type="match status" value="1"/>
</dbReference>
<feature type="transmembrane region" description="Helical" evidence="1">
    <location>
        <begin position="154"/>
        <end position="175"/>
    </location>
</feature>